<keyword evidence="4" id="KW-1185">Reference proteome</keyword>
<keyword evidence="2" id="KW-0732">Signal</keyword>
<comment type="caution">
    <text evidence="3">The sequence shown here is derived from an EMBL/GenBank/DDBJ whole genome shotgun (WGS) entry which is preliminary data.</text>
</comment>
<evidence type="ECO:0000313" key="4">
    <source>
        <dbReference type="Proteomes" id="UP000037175"/>
    </source>
</evidence>
<sequence length="363" mass="40630" precursor="true">MLKRLHKFSLKKVMLLTALVLLALLVVGCSQQTSTAPATAPEKETSGDATQKQDTQAGGATPTKVSDTEIAQTQCTECHEMWPEIATWQTSVHANVPCLTCHKGYDPQQNKSAHDSGSFQKPIAIRNNPVSDDACRSCHAMQNRLATLLPDLIAPHEKHEAAKVPCLSCHRFVTHGNIAERKVTTRPEYSDYSKWSPQLAKQAAPQVMRRPNMFVCINCHEQRKVTTKCAACHYYPDRKSLPSHENPEWKVIHGREGRKDVNNCAKCHYDKESQKFATPSTGDLIADFARANSYCYGCHLKRPANHDGAWMSKHPQMAKDKGLQNCFACHDKNQPRPNVTGTYCNTCHWFQDPKPAAEQAQKK</sequence>
<feature type="compositionally biased region" description="Polar residues" evidence="1">
    <location>
        <begin position="47"/>
        <end position="66"/>
    </location>
</feature>
<dbReference type="InterPro" id="IPR036280">
    <property type="entry name" value="Multihaem_cyt_sf"/>
</dbReference>
<accession>A0A0L6W1P4</accession>
<dbReference type="Proteomes" id="UP000037175">
    <property type="component" value="Unassembled WGS sequence"/>
</dbReference>
<protein>
    <submittedName>
        <fullName evidence="3">Putative multiheme cytochrome c</fullName>
    </submittedName>
</protein>
<dbReference type="Gene3D" id="1.10.287.3080">
    <property type="match status" value="1"/>
</dbReference>
<feature type="region of interest" description="Disordered" evidence="1">
    <location>
        <begin position="35"/>
        <end position="66"/>
    </location>
</feature>
<name>A0A0L6W1P4_9FIRM</name>
<dbReference type="Gene3D" id="1.10.1130.10">
    <property type="entry name" value="Flavocytochrome C3, Chain A"/>
    <property type="match status" value="1"/>
</dbReference>
<dbReference type="SUPFAM" id="SSF48695">
    <property type="entry name" value="Multiheme cytochromes"/>
    <property type="match status" value="1"/>
</dbReference>
<feature type="chain" id="PRO_5039059644" evidence="2">
    <location>
        <begin position="36"/>
        <end position="363"/>
    </location>
</feature>
<dbReference type="Gene3D" id="3.90.10.10">
    <property type="entry name" value="Cytochrome C3"/>
    <property type="match status" value="1"/>
</dbReference>
<organism evidence="3 4">
    <name type="scientific">Thermincola ferriacetica</name>
    <dbReference type="NCBI Taxonomy" id="281456"/>
    <lineage>
        <taxon>Bacteria</taxon>
        <taxon>Bacillati</taxon>
        <taxon>Bacillota</taxon>
        <taxon>Clostridia</taxon>
        <taxon>Eubacteriales</taxon>
        <taxon>Thermincolaceae</taxon>
        <taxon>Thermincola</taxon>
    </lineage>
</organism>
<reference evidence="4" key="1">
    <citation type="submission" date="2015-07" db="EMBL/GenBank/DDBJ databases">
        <title>Complete Genome of Thermincola ferriacetica strain Z-0001T.</title>
        <authorList>
            <person name="Lusk B."/>
            <person name="Badalamenti J.P."/>
            <person name="Parameswaran P."/>
            <person name="Bond D.R."/>
            <person name="Torres C.I."/>
        </authorList>
    </citation>
    <scope>NUCLEOTIDE SEQUENCE [LARGE SCALE GENOMIC DNA]</scope>
    <source>
        <strain evidence="4">Z-0001</strain>
    </source>
</reference>
<dbReference type="RefSeq" id="WP_052218125.1">
    <property type="nucleotide sequence ID" value="NZ_LGTE01000012.1"/>
</dbReference>
<evidence type="ECO:0000256" key="1">
    <source>
        <dbReference type="SAM" id="MobiDB-lite"/>
    </source>
</evidence>
<feature type="signal peptide" evidence="2">
    <location>
        <begin position="1"/>
        <end position="35"/>
    </location>
</feature>
<dbReference type="AlphaFoldDB" id="A0A0L6W1P4"/>
<proteinExistence type="predicted"/>
<dbReference type="EMBL" id="LGTE01000012">
    <property type="protein sequence ID" value="KNZ69445.1"/>
    <property type="molecule type" value="Genomic_DNA"/>
</dbReference>
<dbReference type="PROSITE" id="PS51257">
    <property type="entry name" value="PROKAR_LIPOPROTEIN"/>
    <property type="match status" value="1"/>
</dbReference>
<evidence type="ECO:0000256" key="2">
    <source>
        <dbReference type="SAM" id="SignalP"/>
    </source>
</evidence>
<evidence type="ECO:0000313" key="3">
    <source>
        <dbReference type="EMBL" id="KNZ69445.1"/>
    </source>
</evidence>
<gene>
    <name evidence="3" type="ORF">Tfer_1887</name>
</gene>